<dbReference type="Gene3D" id="1.10.472.10">
    <property type="entry name" value="Cyclin-like"/>
    <property type="match status" value="2"/>
</dbReference>
<dbReference type="WBParaSite" id="maker-unitig_34745-snap-gene-0.1-mRNA-1">
    <property type="protein sequence ID" value="maker-unitig_34745-snap-gene-0.1-mRNA-1"/>
    <property type="gene ID" value="maker-unitig_34745-snap-gene-0.1"/>
</dbReference>
<dbReference type="GO" id="GO:2000134">
    <property type="term" value="P:negative regulation of G1/S transition of mitotic cell cycle"/>
    <property type="evidence" value="ECO:0007669"/>
    <property type="project" value="TreeGrafter"/>
</dbReference>
<dbReference type="GO" id="GO:0005667">
    <property type="term" value="C:transcription regulator complex"/>
    <property type="evidence" value="ECO:0007669"/>
    <property type="project" value="TreeGrafter"/>
</dbReference>
<evidence type="ECO:0000313" key="2">
    <source>
        <dbReference type="Proteomes" id="UP000095280"/>
    </source>
</evidence>
<dbReference type="Pfam" id="PF01858">
    <property type="entry name" value="RB_A"/>
    <property type="match status" value="1"/>
</dbReference>
<dbReference type="GO" id="GO:0005634">
    <property type="term" value="C:nucleus"/>
    <property type="evidence" value="ECO:0007669"/>
    <property type="project" value="InterPro"/>
</dbReference>
<accession>A0A1I8FH98</accession>
<dbReference type="InterPro" id="IPR036915">
    <property type="entry name" value="Cyclin-like_sf"/>
</dbReference>
<name>A0A1I8FH98_9PLAT</name>
<feature type="domain" description="Retinoblastoma-associated protein A-box" evidence="1">
    <location>
        <begin position="2"/>
        <end position="180"/>
    </location>
</feature>
<organism evidence="2 3">
    <name type="scientific">Macrostomum lignano</name>
    <dbReference type="NCBI Taxonomy" id="282301"/>
    <lineage>
        <taxon>Eukaryota</taxon>
        <taxon>Metazoa</taxon>
        <taxon>Spiralia</taxon>
        <taxon>Lophotrochozoa</taxon>
        <taxon>Platyhelminthes</taxon>
        <taxon>Rhabditophora</taxon>
        <taxon>Macrostomorpha</taxon>
        <taxon>Macrostomida</taxon>
        <taxon>Macrostomidae</taxon>
        <taxon>Macrostomum</taxon>
    </lineage>
</organism>
<dbReference type="GO" id="GO:0000785">
    <property type="term" value="C:chromatin"/>
    <property type="evidence" value="ECO:0007669"/>
    <property type="project" value="TreeGrafter"/>
</dbReference>
<sequence length="279" mass="31176">GVARLQALLLPAAGESLERPLCSKMRQYCSGKAPWDDIRAQSEPAAQQLSVGLRFTVTEADVNRNEMQRRANLTETLFYMTLDAILTCEADKVPDEDQLGVRLSSLLGNRTLLACLFRCLLPAWCLEASGTHAFHLFKIVESLIEAVNFPRDIVRHLRLCVDRVVDSLAWTAGSPLWKLVAAESRPRLLAVECQRPLVAASATSPKMGKGLSALQAFYRHLHRLCDTRLAQLSSELHLLNPVSKQRAAVIINRVLRDNPGLLRQSPSRSRDRLRPIRRG</sequence>
<dbReference type="GO" id="GO:0030154">
    <property type="term" value="P:cell differentiation"/>
    <property type="evidence" value="ECO:0007669"/>
    <property type="project" value="TreeGrafter"/>
</dbReference>
<dbReference type="InterPro" id="IPR028309">
    <property type="entry name" value="RB_fam"/>
</dbReference>
<dbReference type="GO" id="GO:0000977">
    <property type="term" value="F:RNA polymerase II transcription regulatory region sequence-specific DNA binding"/>
    <property type="evidence" value="ECO:0007669"/>
    <property type="project" value="TreeGrafter"/>
</dbReference>
<proteinExistence type="predicted"/>
<evidence type="ECO:0000313" key="3">
    <source>
        <dbReference type="WBParaSite" id="maker-unitig_34745-snap-gene-0.1-mRNA-1"/>
    </source>
</evidence>
<evidence type="ECO:0000259" key="1">
    <source>
        <dbReference type="SMART" id="SM01368"/>
    </source>
</evidence>
<dbReference type="GO" id="GO:0006357">
    <property type="term" value="P:regulation of transcription by RNA polymerase II"/>
    <property type="evidence" value="ECO:0007669"/>
    <property type="project" value="InterPro"/>
</dbReference>
<dbReference type="SUPFAM" id="SSF47954">
    <property type="entry name" value="Cyclin-like"/>
    <property type="match status" value="1"/>
</dbReference>
<protein>
    <submittedName>
        <fullName evidence="3">RB_A domain-containing protein</fullName>
    </submittedName>
</protein>
<dbReference type="Proteomes" id="UP000095280">
    <property type="component" value="Unplaced"/>
</dbReference>
<keyword evidence="2" id="KW-1185">Reference proteome</keyword>
<dbReference type="PANTHER" id="PTHR13742">
    <property type="entry name" value="RETINOBLASTOMA-ASSOCIATED PROTEIN RB -RELATED"/>
    <property type="match status" value="1"/>
</dbReference>
<reference evidence="3" key="1">
    <citation type="submission" date="2016-11" db="UniProtKB">
        <authorList>
            <consortium name="WormBaseParasite"/>
        </authorList>
    </citation>
    <scope>IDENTIFICATION</scope>
</reference>
<dbReference type="PANTHER" id="PTHR13742:SF17">
    <property type="entry name" value="RE32990P-RELATED"/>
    <property type="match status" value="1"/>
</dbReference>
<dbReference type="AlphaFoldDB" id="A0A1I8FH98"/>
<dbReference type="InterPro" id="IPR002720">
    <property type="entry name" value="RB_A"/>
</dbReference>
<dbReference type="SMART" id="SM01368">
    <property type="entry name" value="RB_A"/>
    <property type="match status" value="1"/>
</dbReference>